<dbReference type="Proteomes" id="UP000005240">
    <property type="component" value="Unassembled WGS sequence"/>
</dbReference>
<dbReference type="AlphaFoldDB" id="A0A180G4T2"/>
<accession>A0A180G4T2</accession>
<keyword evidence="4" id="KW-1185">Reference proteome</keyword>
<evidence type="ECO:0000256" key="1">
    <source>
        <dbReference type="SAM" id="MobiDB-lite"/>
    </source>
</evidence>
<name>A0A180G4T2_PUCT1</name>
<gene>
    <name evidence="2" type="ORF">PTTG_29429</name>
</gene>
<reference evidence="2" key="1">
    <citation type="submission" date="2009-11" db="EMBL/GenBank/DDBJ databases">
        <authorList>
            <consortium name="The Broad Institute Genome Sequencing Platform"/>
            <person name="Ward D."/>
            <person name="Feldgarden M."/>
            <person name="Earl A."/>
            <person name="Young S.K."/>
            <person name="Zeng Q."/>
            <person name="Koehrsen M."/>
            <person name="Alvarado L."/>
            <person name="Berlin A."/>
            <person name="Bochicchio J."/>
            <person name="Borenstein D."/>
            <person name="Chapman S.B."/>
            <person name="Chen Z."/>
            <person name="Engels R."/>
            <person name="Freedman E."/>
            <person name="Gellesch M."/>
            <person name="Goldberg J."/>
            <person name="Griggs A."/>
            <person name="Gujja S."/>
            <person name="Heilman E."/>
            <person name="Heiman D."/>
            <person name="Hepburn T."/>
            <person name="Howarth C."/>
            <person name="Jen D."/>
            <person name="Larson L."/>
            <person name="Lewis B."/>
            <person name="Mehta T."/>
            <person name="Park D."/>
            <person name="Pearson M."/>
            <person name="Roberts A."/>
            <person name="Saif S."/>
            <person name="Shea T."/>
            <person name="Shenoy N."/>
            <person name="Sisk P."/>
            <person name="Stolte C."/>
            <person name="Sykes S."/>
            <person name="Thomson T."/>
            <person name="Walk T."/>
            <person name="White J."/>
            <person name="Yandava C."/>
            <person name="Izard J."/>
            <person name="Baranova O.V."/>
            <person name="Blanton J.M."/>
            <person name="Tanner A.C."/>
            <person name="Dewhirst F.E."/>
            <person name="Haas B."/>
            <person name="Nusbaum C."/>
            <person name="Birren B."/>
        </authorList>
    </citation>
    <scope>NUCLEOTIDE SEQUENCE [LARGE SCALE GENOMIC DNA]</scope>
    <source>
        <strain evidence="2">1-1 BBBD Race 1</strain>
    </source>
</reference>
<evidence type="ECO:0000313" key="3">
    <source>
        <dbReference type="EnsemblFungi" id="PTTG_29429-t43_1-p1"/>
    </source>
</evidence>
<reference evidence="2" key="2">
    <citation type="submission" date="2016-05" db="EMBL/GenBank/DDBJ databases">
        <title>Comparative analysis highlights variable genome content of wheat rusts and divergence of the mating loci.</title>
        <authorList>
            <person name="Cuomo C.A."/>
            <person name="Bakkeren G."/>
            <person name="Szabo L."/>
            <person name="Khalil H."/>
            <person name="Joly D."/>
            <person name="Goldberg J."/>
            <person name="Young S."/>
            <person name="Zeng Q."/>
            <person name="Fellers J."/>
        </authorList>
    </citation>
    <scope>NUCLEOTIDE SEQUENCE [LARGE SCALE GENOMIC DNA]</scope>
    <source>
        <strain evidence="2">1-1 BBBD Race 1</strain>
    </source>
</reference>
<sequence length="56" mass="5893">MSAKQFITGPSGLAHHHRPPAGSASKHPSPLAPIVQINNPSSIGHTHPNFFHAPPD</sequence>
<proteinExistence type="predicted"/>
<dbReference type="VEuPathDB" id="FungiDB:PTTG_29429"/>
<reference evidence="3 4" key="3">
    <citation type="journal article" date="2017" name="G3 (Bethesda)">
        <title>Comparative analysis highlights variable genome content of wheat rusts and divergence of the mating loci.</title>
        <authorList>
            <person name="Cuomo C.A."/>
            <person name="Bakkeren G."/>
            <person name="Khalil H.B."/>
            <person name="Panwar V."/>
            <person name="Joly D."/>
            <person name="Linning R."/>
            <person name="Sakthikumar S."/>
            <person name="Song X."/>
            <person name="Adiconis X."/>
            <person name="Fan L."/>
            <person name="Goldberg J.M."/>
            <person name="Levin J.Z."/>
            <person name="Young S."/>
            <person name="Zeng Q."/>
            <person name="Anikster Y."/>
            <person name="Bruce M."/>
            <person name="Wang M."/>
            <person name="Yin C."/>
            <person name="McCallum B."/>
            <person name="Szabo L.J."/>
            <person name="Hulbert S."/>
            <person name="Chen X."/>
            <person name="Fellers J.P."/>
        </authorList>
    </citation>
    <scope>NUCLEOTIDE SEQUENCE</scope>
    <source>
        <strain evidence="3">isolate 1-1 / race 1 (BBBD)</strain>
        <strain evidence="4">Isolate 1-1 / race 1 (BBBD)</strain>
    </source>
</reference>
<evidence type="ECO:0000313" key="4">
    <source>
        <dbReference type="Proteomes" id="UP000005240"/>
    </source>
</evidence>
<dbReference type="EMBL" id="ADAS02000406">
    <property type="protein sequence ID" value="OAV87442.1"/>
    <property type="molecule type" value="Genomic_DNA"/>
</dbReference>
<organism evidence="2">
    <name type="scientific">Puccinia triticina (isolate 1-1 / race 1 (BBBD))</name>
    <name type="common">Brown leaf rust fungus</name>
    <dbReference type="NCBI Taxonomy" id="630390"/>
    <lineage>
        <taxon>Eukaryota</taxon>
        <taxon>Fungi</taxon>
        <taxon>Dikarya</taxon>
        <taxon>Basidiomycota</taxon>
        <taxon>Pucciniomycotina</taxon>
        <taxon>Pucciniomycetes</taxon>
        <taxon>Pucciniales</taxon>
        <taxon>Pucciniaceae</taxon>
        <taxon>Puccinia</taxon>
    </lineage>
</organism>
<evidence type="ECO:0000313" key="2">
    <source>
        <dbReference type="EMBL" id="OAV87442.1"/>
    </source>
</evidence>
<protein>
    <submittedName>
        <fullName evidence="2 3">Uncharacterized protein</fullName>
    </submittedName>
</protein>
<reference evidence="3" key="4">
    <citation type="submission" date="2025-05" db="UniProtKB">
        <authorList>
            <consortium name="EnsemblFungi"/>
        </authorList>
    </citation>
    <scope>IDENTIFICATION</scope>
    <source>
        <strain evidence="3">isolate 1-1 / race 1 (BBBD)</strain>
    </source>
</reference>
<dbReference type="EnsemblFungi" id="PTTG_29429-t43_1">
    <property type="protein sequence ID" value="PTTG_29429-t43_1-p1"/>
    <property type="gene ID" value="PTTG_29429"/>
</dbReference>
<feature type="region of interest" description="Disordered" evidence="1">
    <location>
        <begin position="1"/>
        <end position="56"/>
    </location>
</feature>